<organism evidence="2 3">
    <name type="scientific">Dendrobium nobile</name>
    <name type="common">Orchid</name>
    <dbReference type="NCBI Taxonomy" id="94219"/>
    <lineage>
        <taxon>Eukaryota</taxon>
        <taxon>Viridiplantae</taxon>
        <taxon>Streptophyta</taxon>
        <taxon>Embryophyta</taxon>
        <taxon>Tracheophyta</taxon>
        <taxon>Spermatophyta</taxon>
        <taxon>Magnoliopsida</taxon>
        <taxon>Liliopsida</taxon>
        <taxon>Asparagales</taxon>
        <taxon>Orchidaceae</taxon>
        <taxon>Epidendroideae</taxon>
        <taxon>Malaxideae</taxon>
        <taxon>Dendrobiinae</taxon>
        <taxon>Dendrobium</taxon>
    </lineage>
</organism>
<sequence length="79" mass="8669">MPIDGEAYIDADADPDATPNPRSVDTHTVLAVIEKLRATKDIRIEEPILYVKMQIAAFKLEKGKPKGVQETSGRGEDCT</sequence>
<dbReference type="OrthoDB" id="10522330at2759"/>
<reference evidence="2" key="1">
    <citation type="journal article" date="2022" name="Front. Genet.">
        <title>Chromosome-Scale Assembly of the Dendrobium nobile Genome Provides Insights Into the Molecular Mechanism of the Biosynthesis of the Medicinal Active Ingredient of Dendrobium.</title>
        <authorList>
            <person name="Xu Q."/>
            <person name="Niu S.-C."/>
            <person name="Li K.-L."/>
            <person name="Zheng P.-J."/>
            <person name="Zhang X.-J."/>
            <person name="Jia Y."/>
            <person name="Liu Y."/>
            <person name="Niu Y.-X."/>
            <person name="Yu L.-H."/>
            <person name="Chen D.-F."/>
            <person name="Zhang G.-Q."/>
        </authorList>
    </citation>
    <scope>NUCLEOTIDE SEQUENCE</scope>
    <source>
        <tissue evidence="2">Leaf</tissue>
    </source>
</reference>
<evidence type="ECO:0000256" key="1">
    <source>
        <dbReference type="SAM" id="MobiDB-lite"/>
    </source>
</evidence>
<evidence type="ECO:0000313" key="2">
    <source>
        <dbReference type="EMBL" id="KAI0528756.1"/>
    </source>
</evidence>
<feature type="region of interest" description="Disordered" evidence="1">
    <location>
        <begin position="1"/>
        <end position="23"/>
    </location>
</feature>
<dbReference type="AlphaFoldDB" id="A0A8T3C4F9"/>
<protein>
    <submittedName>
        <fullName evidence="2">Uncharacterized protein</fullName>
    </submittedName>
</protein>
<keyword evidence="3" id="KW-1185">Reference proteome</keyword>
<evidence type="ECO:0000313" key="3">
    <source>
        <dbReference type="Proteomes" id="UP000829196"/>
    </source>
</evidence>
<proteinExistence type="predicted"/>
<dbReference type="SMR" id="A0A8T3C4F9"/>
<dbReference type="Proteomes" id="UP000829196">
    <property type="component" value="Unassembled WGS sequence"/>
</dbReference>
<accession>A0A8T3C4F9</accession>
<gene>
    <name evidence="2" type="ORF">KFK09_001298</name>
</gene>
<dbReference type="EMBL" id="JAGYWB010000002">
    <property type="protein sequence ID" value="KAI0528756.1"/>
    <property type="molecule type" value="Genomic_DNA"/>
</dbReference>
<comment type="caution">
    <text evidence="2">The sequence shown here is derived from an EMBL/GenBank/DDBJ whole genome shotgun (WGS) entry which is preliminary data.</text>
</comment>
<name>A0A8T3C4F9_DENNO</name>